<dbReference type="PRINTS" id="PR00778">
    <property type="entry name" value="HTHARSR"/>
</dbReference>
<protein>
    <submittedName>
        <fullName evidence="5">Metalloregulator ArsR/SmtB family transcription factor</fullName>
    </submittedName>
</protein>
<dbReference type="Pfam" id="PF01022">
    <property type="entry name" value="HTH_5"/>
    <property type="match status" value="1"/>
</dbReference>
<reference evidence="5 6" key="1">
    <citation type="submission" date="2023-04" db="EMBL/GenBank/DDBJ databases">
        <title>A novel bacteria isolated from coastal sediment.</title>
        <authorList>
            <person name="Liu X.-J."/>
            <person name="Du Z.-J."/>
        </authorList>
    </citation>
    <scope>NUCLEOTIDE SEQUENCE [LARGE SCALE GENOMIC DNA]</scope>
    <source>
        <strain evidence="5 6">SDUM461003</strain>
    </source>
</reference>
<evidence type="ECO:0000256" key="2">
    <source>
        <dbReference type="ARBA" id="ARBA00023125"/>
    </source>
</evidence>
<dbReference type="Gene3D" id="1.10.10.10">
    <property type="entry name" value="Winged helix-like DNA-binding domain superfamily/Winged helix DNA-binding domain"/>
    <property type="match status" value="1"/>
</dbReference>
<dbReference type="InterPro" id="IPR036390">
    <property type="entry name" value="WH_DNA-bd_sf"/>
</dbReference>
<evidence type="ECO:0000256" key="3">
    <source>
        <dbReference type="ARBA" id="ARBA00023163"/>
    </source>
</evidence>
<dbReference type="NCBIfam" id="NF033788">
    <property type="entry name" value="HTH_metalloreg"/>
    <property type="match status" value="1"/>
</dbReference>
<keyword evidence="1" id="KW-0805">Transcription regulation</keyword>
<feature type="domain" description="HTH arsR-type" evidence="4">
    <location>
        <begin position="2"/>
        <end position="97"/>
    </location>
</feature>
<evidence type="ECO:0000259" key="4">
    <source>
        <dbReference type="PROSITE" id="PS50987"/>
    </source>
</evidence>
<dbReference type="EMBL" id="JARXHW010000009">
    <property type="protein sequence ID" value="MDQ8207057.1"/>
    <property type="molecule type" value="Genomic_DNA"/>
</dbReference>
<comment type="caution">
    <text evidence="5">The sequence shown here is derived from an EMBL/GenBank/DDBJ whole genome shotgun (WGS) entry which is preliminary data.</text>
</comment>
<dbReference type="Proteomes" id="UP001225316">
    <property type="component" value="Unassembled WGS sequence"/>
</dbReference>
<dbReference type="SMART" id="SM00418">
    <property type="entry name" value="HTH_ARSR"/>
    <property type="match status" value="1"/>
</dbReference>
<gene>
    <name evidence="5" type="ORF">QEH52_06030</name>
</gene>
<dbReference type="PANTHER" id="PTHR43132:SF2">
    <property type="entry name" value="ARSENICAL RESISTANCE OPERON REPRESSOR ARSR-RELATED"/>
    <property type="match status" value="1"/>
</dbReference>
<evidence type="ECO:0000256" key="1">
    <source>
        <dbReference type="ARBA" id="ARBA00023015"/>
    </source>
</evidence>
<keyword evidence="6" id="KW-1185">Reference proteome</keyword>
<sequence>MPNSNDSRVTSELLKAFSHPTRLAILQELVSGPKCVTDMEDLLPARQANISQHLSVLRHTELVDYAQEGTQRCYYLSRQDLVLDMLSLLQRNDPVVKRSPAEIRAEKERLAID</sequence>
<dbReference type="PANTHER" id="PTHR43132">
    <property type="entry name" value="ARSENICAL RESISTANCE OPERON REPRESSOR ARSR-RELATED"/>
    <property type="match status" value="1"/>
</dbReference>
<dbReference type="InterPro" id="IPR001845">
    <property type="entry name" value="HTH_ArsR_DNA-bd_dom"/>
</dbReference>
<accession>A0ABU1ASB5</accession>
<keyword evidence="3" id="KW-0804">Transcription</keyword>
<dbReference type="InterPro" id="IPR011991">
    <property type="entry name" value="ArsR-like_HTH"/>
</dbReference>
<organism evidence="5 6">
    <name type="scientific">Thalassobacterium maritimum</name>
    <dbReference type="NCBI Taxonomy" id="3041265"/>
    <lineage>
        <taxon>Bacteria</taxon>
        <taxon>Pseudomonadati</taxon>
        <taxon>Verrucomicrobiota</taxon>
        <taxon>Opitutia</taxon>
        <taxon>Puniceicoccales</taxon>
        <taxon>Coraliomargaritaceae</taxon>
        <taxon>Thalassobacterium</taxon>
    </lineage>
</organism>
<evidence type="ECO:0000313" key="6">
    <source>
        <dbReference type="Proteomes" id="UP001225316"/>
    </source>
</evidence>
<evidence type="ECO:0000313" key="5">
    <source>
        <dbReference type="EMBL" id="MDQ8207057.1"/>
    </source>
</evidence>
<dbReference type="PROSITE" id="PS50987">
    <property type="entry name" value="HTH_ARSR_2"/>
    <property type="match status" value="1"/>
</dbReference>
<keyword evidence="2" id="KW-0238">DNA-binding</keyword>
<dbReference type="SUPFAM" id="SSF46785">
    <property type="entry name" value="Winged helix' DNA-binding domain"/>
    <property type="match status" value="1"/>
</dbReference>
<dbReference type="RefSeq" id="WP_308949193.1">
    <property type="nucleotide sequence ID" value="NZ_JARXHW010000009.1"/>
</dbReference>
<dbReference type="CDD" id="cd00090">
    <property type="entry name" value="HTH_ARSR"/>
    <property type="match status" value="1"/>
</dbReference>
<name>A0ABU1ASB5_9BACT</name>
<dbReference type="InterPro" id="IPR036388">
    <property type="entry name" value="WH-like_DNA-bd_sf"/>
</dbReference>
<dbReference type="InterPro" id="IPR051011">
    <property type="entry name" value="Metal_resp_trans_reg"/>
</dbReference>
<proteinExistence type="predicted"/>